<keyword evidence="7 8" id="KW-0472">Membrane</keyword>
<name>A0A0S6U3V6_CLOBO</name>
<dbReference type="CDD" id="cd07346">
    <property type="entry name" value="ABC_6TM_exporters"/>
    <property type="match status" value="1"/>
</dbReference>
<dbReference type="SMART" id="SM00382">
    <property type="entry name" value="AAA"/>
    <property type="match status" value="1"/>
</dbReference>
<feature type="domain" description="ABC transmembrane type-1" evidence="10">
    <location>
        <begin position="23"/>
        <end position="316"/>
    </location>
</feature>
<feature type="transmembrane region" description="Helical" evidence="8">
    <location>
        <begin position="260"/>
        <end position="279"/>
    </location>
</feature>
<keyword evidence="3 8" id="KW-0812">Transmembrane</keyword>
<dbReference type="InterPro" id="IPR011527">
    <property type="entry name" value="ABC1_TM_dom"/>
</dbReference>
<keyword evidence="4" id="KW-0547">Nucleotide-binding</keyword>
<keyword evidence="6 8" id="KW-1133">Transmembrane helix</keyword>
<protein>
    <submittedName>
        <fullName evidence="11">ABC transporter ATP-binding protein</fullName>
    </submittedName>
</protein>
<dbReference type="InterPro" id="IPR003439">
    <property type="entry name" value="ABC_transporter-like_ATP-bd"/>
</dbReference>
<dbReference type="RefSeq" id="WP_030034168.1">
    <property type="nucleotide sequence ID" value="NZ_DF384213.1"/>
</dbReference>
<feature type="transmembrane region" description="Helical" evidence="8">
    <location>
        <begin position="66"/>
        <end position="86"/>
    </location>
</feature>
<evidence type="ECO:0000256" key="8">
    <source>
        <dbReference type="SAM" id="Phobius"/>
    </source>
</evidence>
<evidence type="ECO:0000259" key="10">
    <source>
        <dbReference type="PROSITE" id="PS50929"/>
    </source>
</evidence>
<feature type="domain" description="ABC transporter" evidence="9">
    <location>
        <begin position="347"/>
        <end position="586"/>
    </location>
</feature>
<evidence type="ECO:0000256" key="2">
    <source>
        <dbReference type="ARBA" id="ARBA00022448"/>
    </source>
</evidence>
<dbReference type="PROSITE" id="PS50893">
    <property type="entry name" value="ABC_TRANSPORTER_2"/>
    <property type="match status" value="1"/>
</dbReference>
<dbReference type="Gene3D" id="1.20.1560.10">
    <property type="entry name" value="ABC transporter type 1, transmembrane domain"/>
    <property type="match status" value="1"/>
</dbReference>
<evidence type="ECO:0000313" key="11">
    <source>
        <dbReference type="EMBL" id="GAE01557.1"/>
    </source>
</evidence>
<dbReference type="InterPro" id="IPR036640">
    <property type="entry name" value="ABC1_TM_sf"/>
</dbReference>
<dbReference type="Pfam" id="PF00005">
    <property type="entry name" value="ABC_tran"/>
    <property type="match status" value="1"/>
</dbReference>
<dbReference type="Gene3D" id="3.40.50.300">
    <property type="entry name" value="P-loop containing nucleotide triphosphate hydrolases"/>
    <property type="match status" value="1"/>
</dbReference>
<evidence type="ECO:0000256" key="5">
    <source>
        <dbReference type="ARBA" id="ARBA00022840"/>
    </source>
</evidence>
<dbReference type="FunFam" id="3.40.50.300:FF:000287">
    <property type="entry name" value="Multidrug ABC transporter ATP-binding protein"/>
    <property type="match status" value="1"/>
</dbReference>
<dbReference type="GO" id="GO:0005886">
    <property type="term" value="C:plasma membrane"/>
    <property type="evidence" value="ECO:0007669"/>
    <property type="project" value="UniProtKB-SubCell"/>
</dbReference>
<dbReference type="GO" id="GO:0140359">
    <property type="term" value="F:ABC-type transporter activity"/>
    <property type="evidence" value="ECO:0007669"/>
    <property type="project" value="InterPro"/>
</dbReference>
<dbReference type="EMBL" id="DF384213">
    <property type="protein sequence ID" value="GAE01557.1"/>
    <property type="molecule type" value="Genomic_DNA"/>
</dbReference>
<evidence type="ECO:0000256" key="7">
    <source>
        <dbReference type="ARBA" id="ARBA00023136"/>
    </source>
</evidence>
<evidence type="ECO:0000256" key="4">
    <source>
        <dbReference type="ARBA" id="ARBA00022741"/>
    </source>
</evidence>
<evidence type="ECO:0000259" key="9">
    <source>
        <dbReference type="PROSITE" id="PS50893"/>
    </source>
</evidence>
<dbReference type="GO" id="GO:0005524">
    <property type="term" value="F:ATP binding"/>
    <property type="evidence" value="ECO:0007669"/>
    <property type="project" value="UniProtKB-KW"/>
</dbReference>
<dbReference type="SUPFAM" id="SSF90123">
    <property type="entry name" value="ABC transporter transmembrane region"/>
    <property type="match status" value="1"/>
</dbReference>
<proteinExistence type="predicted"/>
<dbReference type="InterPro" id="IPR003593">
    <property type="entry name" value="AAA+_ATPase"/>
</dbReference>
<organism evidence="11">
    <name type="scientific">Clostridium botulinum B str. Osaka05</name>
    <dbReference type="NCBI Taxonomy" id="1407017"/>
    <lineage>
        <taxon>Bacteria</taxon>
        <taxon>Bacillati</taxon>
        <taxon>Bacillota</taxon>
        <taxon>Clostridia</taxon>
        <taxon>Eubacteriales</taxon>
        <taxon>Clostridiaceae</taxon>
        <taxon>Clostridium</taxon>
    </lineage>
</organism>
<dbReference type="HOGENOM" id="CLU_000604_84_9_9"/>
<dbReference type="GO" id="GO:0016887">
    <property type="term" value="F:ATP hydrolysis activity"/>
    <property type="evidence" value="ECO:0007669"/>
    <property type="project" value="InterPro"/>
</dbReference>
<dbReference type="AlphaFoldDB" id="A0A0S6U3V6"/>
<feature type="transmembrane region" description="Helical" evidence="8">
    <location>
        <begin position="285"/>
        <end position="305"/>
    </location>
</feature>
<evidence type="ECO:0000256" key="6">
    <source>
        <dbReference type="ARBA" id="ARBA00022989"/>
    </source>
</evidence>
<dbReference type="PROSITE" id="PS50929">
    <property type="entry name" value="ABC_TM1F"/>
    <property type="match status" value="1"/>
</dbReference>
<keyword evidence="5 11" id="KW-0067">ATP-binding</keyword>
<dbReference type="GO" id="GO:0034040">
    <property type="term" value="F:ATPase-coupled lipid transmembrane transporter activity"/>
    <property type="evidence" value="ECO:0007669"/>
    <property type="project" value="TreeGrafter"/>
</dbReference>
<dbReference type="InterPro" id="IPR039421">
    <property type="entry name" value="Type_1_exporter"/>
</dbReference>
<feature type="transmembrane region" description="Helical" evidence="8">
    <location>
        <begin position="21"/>
        <end position="46"/>
    </location>
</feature>
<dbReference type="InterPro" id="IPR027417">
    <property type="entry name" value="P-loop_NTPase"/>
</dbReference>
<gene>
    <name evidence="11" type="ORF">CBO05C_1247</name>
</gene>
<keyword evidence="2" id="KW-0813">Transport</keyword>
<evidence type="ECO:0000256" key="1">
    <source>
        <dbReference type="ARBA" id="ARBA00004651"/>
    </source>
</evidence>
<dbReference type="Pfam" id="PF00664">
    <property type="entry name" value="ABC_membrane"/>
    <property type="match status" value="1"/>
</dbReference>
<dbReference type="SUPFAM" id="SSF52540">
    <property type="entry name" value="P-loop containing nucleoside triphosphate hydrolases"/>
    <property type="match status" value="1"/>
</dbReference>
<dbReference type="Proteomes" id="UP000054164">
    <property type="component" value="Unassembled WGS sequence"/>
</dbReference>
<reference evidence="11" key="1">
    <citation type="submission" date="2013-10" db="EMBL/GenBank/DDBJ databases">
        <title>Draft genome sequence of Clostridium botulinum type B strain Osaka05.</title>
        <authorList>
            <person name="Sakaguchi Y."/>
            <person name="Hosomi K."/>
            <person name="Uchiyama J."/>
            <person name="Ogura Y."/>
            <person name="Sakaguchi M."/>
            <person name="Kohda T."/>
            <person name="Mukamoto M."/>
            <person name="Misawa N."/>
            <person name="Matsuzaki S."/>
            <person name="Hayashi T."/>
            <person name="Kozaki S."/>
        </authorList>
    </citation>
    <scope>NUCLEOTIDE SEQUENCE</scope>
    <source>
        <strain evidence="11">Osaka05</strain>
    </source>
</reference>
<feature type="transmembrane region" description="Helical" evidence="8">
    <location>
        <begin position="144"/>
        <end position="161"/>
    </location>
</feature>
<accession>A0A0S6U3V6</accession>
<dbReference type="PANTHER" id="PTHR24221">
    <property type="entry name" value="ATP-BINDING CASSETTE SUB-FAMILY B"/>
    <property type="match status" value="1"/>
</dbReference>
<comment type="subcellular location">
    <subcellularLocation>
        <location evidence="1">Cell membrane</location>
        <topology evidence="1">Multi-pass membrane protein</topology>
    </subcellularLocation>
</comment>
<sequence length="602" mass="67086">MDKKKKGIPRLLEIAGEKRGLLIGSSIFSAISAILMLLPYIAVYFIMAELLKNATNPRNVDSTQMLHWGTIALVGLVGGIVLMYISGLMSHTAAYRILYSLRVRMSEHIGKLPLGYLSNTSTGIVKKTFEQNVEKIEAFVAHQLPDMVNVFVTMIITIIMMLTLNPWLTLAAMIPLVLGFLIQMKKRSGKAAEESAKKYYNALERINSSTIQYVKGVPAVKIFGRNVYSFRRFYDDMISYRDYCVKYTDQYQNTYISSKVLLNSTLTFILPVGILLMGGRPGDLYFVQTLLFFIILAPGVASPMLRFMTFASSLGDISEGVQRIDKILAEKTICETNNPRIPSSYDIEFDNVSFSYESEDTSTRKEALSKVSFKAKKDSCTALVGPSGSGKSTVANLIPRFWDIQKGHIRIGGIDIKEISTENLMDLVSFVFQDTFLFHDTLYENIRVGRPDATKEEIFKAAKAAQCHEFITGLEKGYDTIVGEGGTHLSGGEEQRVCVARAILKNSPILVLDEATAFSDPENEYHMQLALRELMKNKTVIMIAHRLTTIKDAENIVVMKDGTIVEAGTHDALVNKDGLYKKLWNSYTVASNWGMSKGGNLA</sequence>
<evidence type="ECO:0000256" key="3">
    <source>
        <dbReference type="ARBA" id="ARBA00022692"/>
    </source>
</evidence>
<dbReference type="PANTHER" id="PTHR24221:SF397">
    <property type="entry name" value="ABC TRANSPORTER, ATP-BINDING TRANSMEMBRANE PROTEIN"/>
    <property type="match status" value="1"/>
</dbReference>
<dbReference type="FunFam" id="1.20.1560.10:FF:000127">
    <property type="entry name" value="ABC transporter ATP-binding protein"/>
    <property type="match status" value="1"/>
</dbReference>